<reference evidence="1" key="1">
    <citation type="submission" date="2021-06" db="EMBL/GenBank/DDBJ databases">
        <authorList>
            <person name="Kallberg Y."/>
            <person name="Tangrot J."/>
            <person name="Rosling A."/>
        </authorList>
    </citation>
    <scope>NUCLEOTIDE SEQUENCE</scope>
    <source>
        <strain evidence="1">MA461A</strain>
    </source>
</reference>
<evidence type="ECO:0000313" key="1">
    <source>
        <dbReference type="EMBL" id="CAG8688758.1"/>
    </source>
</evidence>
<accession>A0ACA9P2U2</accession>
<organism evidence="1 2">
    <name type="scientific">Racocetra persica</name>
    <dbReference type="NCBI Taxonomy" id="160502"/>
    <lineage>
        <taxon>Eukaryota</taxon>
        <taxon>Fungi</taxon>
        <taxon>Fungi incertae sedis</taxon>
        <taxon>Mucoromycota</taxon>
        <taxon>Glomeromycotina</taxon>
        <taxon>Glomeromycetes</taxon>
        <taxon>Diversisporales</taxon>
        <taxon>Gigasporaceae</taxon>
        <taxon>Racocetra</taxon>
    </lineage>
</organism>
<dbReference type="Proteomes" id="UP000789920">
    <property type="component" value="Unassembled WGS sequence"/>
</dbReference>
<proteinExistence type="predicted"/>
<evidence type="ECO:0000313" key="2">
    <source>
        <dbReference type="Proteomes" id="UP000789920"/>
    </source>
</evidence>
<keyword evidence="2" id="KW-1185">Reference proteome</keyword>
<name>A0ACA9P2U2_9GLOM</name>
<dbReference type="EMBL" id="CAJVQC010017855">
    <property type="protein sequence ID" value="CAG8688758.1"/>
    <property type="molecule type" value="Genomic_DNA"/>
</dbReference>
<protein>
    <submittedName>
        <fullName evidence="1">9480_t:CDS:1</fullName>
    </submittedName>
</protein>
<sequence>ESSSNESNWENETLESELNNIYKVMLDATSKQNTYQKTLKHGYYNGDSDEKKDFEYSLSELEKTIKNSTQDIWLQYVAQYLRLVESGFTKMEASNIISTLLNRGPWIAPEYFSNFMLEMKYFLVLELKPEKL</sequence>
<feature type="non-terminal residue" evidence="1">
    <location>
        <position position="1"/>
    </location>
</feature>
<gene>
    <name evidence="1" type="ORF">RPERSI_LOCUS9433</name>
</gene>
<comment type="caution">
    <text evidence="1">The sequence shown here is derived from an EMBL/GenBank/DDBJ whole genome shotgun (WGS) entry which is preliminary data.</text>
</comment>